<keyword evidence="3 6" id="KW-0012">Acyltransferase</keyword>
<accession>A0ABY9WT69</accession>
<keyword evidence="2" id="KW-0808">Transferase</keyword>
<dbReference type="EMBL" id="CP043494">
    <property type="protein sequence ID" value="WNG46989.1"/>
    <property type="molecule type" value="Genomic_DNA"/>
</dbReference>
<gene>
    <name evidence="6" type="ORF">F0U60_24810</name>
</gene>
<dbReference type="RefSeq" id="WP_395823947.1">
    <property type="nucleotide sequence ID" value="NZ_CP043494.1"/>
</dbReference>
<dbReference type="SMART" id="SM00563">
    <property type="entry name" value="PlsC"/>
    <property type="match status" value="1"/>
</dbReference>
<evidence type="ECO:0000313" key="7">
    <source>
        <dbReference type="Proteomes" id="UP001611383"/>
    </source>
</evidence>
<feature type="transmembrane region" description="Helical" evidence="4">
    <location>
        <begin position="7"/>
        <end position="32"/>
    </location>
</feature>
<evidence type="ECO:0000256" key="2">
    <source>
        <dbReference type="ARBA" id="ARBA00022679"/>
    </source>
</evidence>
<dbReference type="SUPFAM" id="SSF69593">
    <property type="entry name" value="Glycerol-3-phosphate (1)-acyltransferase"/>
    <property type="match status" value="1"/>
</dbReference>
<dbReference type="PANTHER" id="PTHR10434:SF11">
    <property type="entry name" value="1-ACYL-SN-GLYCEROL-3-PHOSPHATE ACYLTRANSFERASE"/>
    <property type="match status" value="1"/>
</dbReference>
<evidence type="ECO:0000313" key="6">
    <source>
        <dbReference type="EMBL" id="WNG46989.1"/>
    </source>
</evidence>
<evidence type="ECO:0000256" key="1">
    <source>
        <dbReference type="ARBA" id="ARBA00005189"/>
    </source>
</evidence>
<evidence type="ECO:0000259" key="5">
    <source>
        <dbReference type="SMART" id="SM00563"/>
    </source>
</evidence>
<sequence length="247" mass="27845">MKYAVTLWFWLVFLVTAPVLFALGLVLFLVAYPVDPDRRWLHALVCRWCHGLWLHLSPGWRTRIEGRELLPQGPCVLVANHQSAADILAVMGLFRPYKFVAKSSLFSIPIVGWMMSLLGYVRVTRGKFSSMLQMLEPCRYWLRRGMPVLIFPEGTYSQGELLRFKRGAFQLALEEHVPVVPVVIEGTTQLVEGDGPWMSPRASIRVRVLPPLPPESFAREPAALADQVRALYVDALARPADPKAVLG</sequence>
<keyword evidence="4" id="KW-0812">Transmembrane</keyword>
<evidence type="ECO:0000256" key="3">
    <source>
        <dbReference type="ARBA" id="ARBA00023315"/>
    </source>
</evidence>
<dbReference type="CDD" id="cd07989">
    <property type="entry name" value="LPLAT_AGPAT-like"/>
    <property type="match status" value="1"/>
</dbReference>
<dbReference type="Proteomes" id="UP001611383">
    <property type="component" value="Chromosome"/>
</dbReference>
<dbReference type="InterPro" id="IPR002123">
    <property type="entry name" value="Plipid/glycerol_acylTrfase"/>
</dbReference>
<dbReference type="GO" id="GO:0016746">
    <property type="term" value="F:acyltransferase activity"/>
    <property type="evidence" value="ECO:0007669"/>
    <property type="project" value="UniProtKB-KW"/>
</dbReference>
<keyword evidence="4" id="KW-0472">Membrane</keyword>
<feature type="domain" description="Phospholipid/glycerol acyltransferase" evidence="5">
    <location>
        <begin position="75"/>
        <end position="187"/>
    </location>
</feature>
<keyword evidence="7" id="KW-1185">Reference proteome</keyword>
<comment type="pathway">
    <text evidence="1">Lipid metabolism.</text>
</comment>
<organism evidence="6 7">
    <name type="scientific">Archangium minus</name>
    <dbReference type="NCBI Taxonomy" id="83450"/>
    <lineage>
        <taxon>Bacteria</taxon>
        <taxon>Pseudomonadati</taxon>
        <taxon>Myxococcota</taxon>
        <taxon>Myxococcia</taxon>
        <taxon>Myxococcales</taxon>
        <taxon>Cystobacterineae</taxon>
        <taxon>Archangiaceae</taxon>
        <taxon>Archangium</taxon>
    </lineage>
</organism>
<dbReference type="PANTHER" id="PTHR10434">
    <property type="entry name" value="1-ACYL-SN-GLYCEROL-3-PHOSPHATE ACYLTRANSFERASE"/>
    <property type="match status" value="1"/>
</dbReference>
<proteinExistence type="predicted"/>
<protein>
    <submittedName>
        <fullName evidence="6">1-acyl-sn-glycerol-3-phosphate acyltransferase</fullName>
    </submittedName>
</protein>
<reference evidence="6 7" key="1">
    <citation type="submission" date="2019-08" db="EMBL/GenBank/DDBJ databases">
        <title>Archangium and Cystobacter genomes.</title>
        <authorList>
            <person name="Chen I.-C.K."/>
            <person name="Wielgoss S."/>
        </authorList>
    </citation>
    <scope>NUCLEOTIDE SEQUENCE [LARGE SCALE GENOMIC DNA]</scope>
    <source>
        <strain evidence="6 7">Cbm 6</strain>
    </source>
</reference>
<dbReference type="Pfam" id="PF01553">
    <property type="entry name" value="Acyltransferase"/>
    <property type="match status" value="1"/>
</dbReference>
<feature type="transmembrane region" description="Helical" evidence="4">
    <location>
        <begin position="99"/>
        <end position="121"/>
    </location>
</feature>
<evidence type="ECO:0000256" key="4">
    <source>
        <dbReference type="SAM" id="Phobius"/>
    </source>
</evidence>
<keyword evidence="4" id="KW-1133">Transmembrane helix</keyword>
<name>A0ABY9WT69_9BACT</name>